<evidence type="ECO:0000313" key="1">
    <source>
        <dbReference type="EMBL" id="KAI8556895.1"/>
    </source>
</evidence>
<name>A0ACC0NUB6_RHOML</name>
<gene>
    <name evidence="1" type="ORF">RHMOL_Rhmol05G0291800</name>
</gene>
<accession>A0ACC0NUB6</accession>
<reference evidence="1" key="1">
    <citation type="submission" date="2022-02" db="EMBL/GenBank/DDBJ databases">
        <title>Plant Genome Project.</title>
        <authorList>
            <person name="Zhang R.-G."/>
        </authorList>
    </citation>
    <scope>NUCLEOTIDE SEQUENCE</scope>
    <source>
        <strain evidence="1">AT1</strain>
    </source>
</reference>
<proteinExistence type="predicted"/>
<sequence length="412" mass="46240">MISVAVLSRMLEWCNEDFNRCSELIQKIGQSLDHLEPSSPPSPYYSSSSLVPSPDYSSSSSSDQQLESASEASFSIPGTFFYILVPIVVPVILSPLINTVFKQSLVTLRVAFDRDTDKIQRDLGLMDKRSQGGFSLPGRESCFLDMISCIHHYQDWGRLELPLINSHSDLDLALDSLEVVLSNVGMAEEEEEEEEDEEEEEEEEVVLDSKWRWIGPIQPNISKTARCGYVAKIAAECRTLQPSAKVRGHVQNFAAKCKSSRPCAKIRGHVQRIAAMCNYLRRSVEVRSEVQKCAAKLQKFAAMCNSSQTSAKDCGHVRLFAAKCKIETKTSIDKAQKCYAGDVTVDEEMMLVDGCFILDLLYMFYESKNMHKEEEQEQMPIRGSTSSSPLLSPHLQVPSTRLLHLKTFNNTV</sequence>
<evidence type="ECO:0000313" key="2">
    <source>
        <dbReference type="Proteomes" id="UP001062846"/>
    </source>
</evidence>
<protein>
    <submittedName>
        <fullName evidence="1">Uncharacterized protein</fullName>
    </submittedName>
</protein>
<organism evidence="1 2">
    <name type="scientific">Rhododendron molle</name>
    <name type="common">Chinese azalea</name>
    <name type="synonym">Azalea mollis</name>
    <dbReference type="NCBI Taxonomy" id="49168"/>
    <lineage>
        <taxon>Eukaryota</taxon>
        <taxon>Viridiplantae</taxon>
        <taxon>Streptophyta</taxon>
        <taxon>Embryophyta</taxon>
        <taxon>Tracheophyta</taxon>
        <taxon>Spermatophyta</taxon>
        <taxon>Magnoliopsida</taxon>
        <taxon>eudicotyledons</taxon>
        <taxon>Gunneridae</taxon>
        <taxon>Pentapetalae</taxon>
        <taxon>asterids</taxon>
        <taxon>Ericales</taxon>
        <taxon>Ericaceae</taxon>
        <taxon>Ericoideae</taxon>
        <taxon>Rhodoreae</taxon>
        <taxon>Rhododendron</taxon>
    </lineage>
</organism>
<keyword evidence="2" id="KW-1185">Reference proteome</keyword>
<dbReference type="EMBL" id="CM046392">
    <property type="protein sequence ID" value="KAI8556895.1"/>
    <property type="molecule type" value="Genomic_DNA"/>
</dbReference>
<dbReference type="Proteomes" id="UP001062846">
    <property type="component" value="Chromosome 5"/>
</dbReference>
<comment type="caution">
    <text evidence="1">The sequence shown here is derived from an EMBL/GenBank/DDBJ whole genome shotgun (WGS) entry which is preliminary data.</text>
</comment>